<protein>
    <recommendedName>
        <fullName evidence="3">histidine kinase</fullName>
        <ecNumber evidence="3">2.7.13.3</ecNumber>
    </recommendedName>
</protein>
<accession>A0A1H1SGC8</accession>
<comment type="catalytic activity">
    <reaction evidence="1">
        <text>ATP + protein L-histidine = ADP + protein N-phospho-L-histidine.</text>
        <dbReference type="EC" id="2.7.13.3"/>
    </reaction>
</comment>
<dbReference type="InterPro" id="IPR003594">
    <property type="entry name" value="HATPase_dom"/>
</dbReference>
<keyword evidence="5" id="KW-0808">Transferase</keyword>
<evidence type="ECO:0000256" key="6">
    <source>
        <dbReference type="ARBA" id="ARBA00022692"/>
    </source>
</evidence>
<keyword evidence="4" id="KW-0597">Phosphoprotein</keyword>
<dbReference type="GO" id="GO:0005886">
    <property type="term" value="C:plasma membrane"/>
    <property type="evidence" value="ECO:0007669"/>
    <property type="project" value="TreeGrafter"/>
</dbReference>
<dbReference type="InterPro" id="IPR005467">
    <property type="entry name" value="His_kinase_dom"/>
</dbReference>
<dbReference type="PRINTS" id="PR00344">
    <property type="entry name" value="BCTRLSENSOR"/>
</dbReference>
<dbReference type="InterPro" id="IPR050428">
    <property type="entry name" value="TCS_sensor_his_kinase"/>
</dbReference>
<dbReference type="EC" id="2.7.13.3" evidence="3"/>
<dbReference type="STRING" id="487184.SAMN05216421_1583"/>
<dbReference type="Pfam" id="PF02518">
    <property type="entry name" value="HATPase_c"/>
    <property type="match status" value="1"/>
</dbReference>
<evidence type="ECO:0000313" key="12">
    <source>
        <dbReference type="EMBL" id="SDS47012.1"/>
    </source>
</evidence>
<dbReference type="RefSeq" id="WP_093392883.1">
    <property type="nucleotide sequence ID" value="NZ_LT629736.1"/>
</dbReference>
<sequence>MNSIGRQLGTGLVAILLITVISVGQGSAWLFDRALRGYLEDVLQREIDSLLAALEMGPDGLYLDQLRIDPDYRRPFSGRYFVIDASERWRSRSLWDQRLPLDGEGLRPELVDGPQNQQLLSLSGRYVAHGEPLTVTVALDYRPMLQSLARARWWVWGLGMLAITLSVALQQGLLQRALSPLRSARQQLAEWRSGQRVALDENVPIELRALVSEINHLGHQIEVLLKRSRSAVSDLGHGLKTPLAVIESTLARQAEGQNPMAIELMREQVTAMRGQLQRALQRAHLAPERKAGDWLDPARDLPWLIASLSMAHDDRVAISLAGDSDQPWPFDRDDMLELLGNLLDNACKWAGGAATLRWRAGAQVFELSVEDDGPGLSSDERSAALGRGSRLDESVEGQGLGLAIVKDLVEAYHGSLSLEQAETGGLLVIVRLPCHPSD</sequence>
<evidence type="ECO:0000256" key="10">
    <source>
        <dbReference type="SAM" id="Phobius"/>
    </source>
</evidence>
<reference evidence="13" key="1">
    <citation type="submission" date="2016-10" db="EMBL/GenBank/DDBJ databases">
        <authorList>
            <person name="Varghese N."/>
            <person name="Submissions S."/>
        </authorList>
    </citation>
    <scope>NUCLEOTIDE SEQUENCE [LARGE SCALE GENOMIC DNA]</scope>
    <source>
        <strain evidence="13">NRRL B-51270</strain>
    </source>
</reference>
<dbReference type="OrthoDB" id="9809567at2"/>
<keyword evidence="9 10" id="KW-0472">Membrane</keyword>
<keyword evidence="6 10" id="KW-0812">Transmembrane</keyword>
<keyword evidence="13" id="KW-1185">Reference proteome</keyword>
<comment type="subcellular location">
    <subcellularLocation>
        <location evidence="2">Membrane</location>
    </subcellularLocation>
</comment>
<dbReference type="EMBL" id="LT629736">
    <property type="protein sequence ID" value="SDS47012.1"/>
    <property type="molecule type" value="Genomic_DNA"/>
</dbReference>
<gene>
    <name evidence="12" type="ORF">SAMN05216421_1583</name>
</gene>
<dbReference type="Proteomes" id="UP000243207">
    <property type="component" value="Chromosome I"/>
</dbReference>
<dbReference type="PANTHER" id="PTHR45436">
    <property type="entry name" value="SENSOR HISTIDINE KINASE YKOH"/>
    <property type="match status" value="1"/>
</dbReference>
<evidence type="ECO:0000313" key="13">
    <source>
        <dbReference type="Proteomes" id="UP000243207"/>
    </source>
</evidence>
<dbReference type="SMART" id="SM00387">
    <property type="entry name" value="HATPase_c"/>
    <property type="match status" value="1"/>
</dbReference>
<keyword evidence="7 12" id="KW-0418">Kinase</keyword>
<evidence type="ECO:0000256" key="8">
    <source>
        <dbReference type="ARBA" id="ARBA00022989"/>
    </source>
</evidence>
<dbReference type="GO" id="GO:0004673">
    <property type="term" value="F:protein histidine kinase activity"/>
    <property type="evidence" value="ECO:0007669"/>
    <property type="project" value="UniProtKB-EC"/>
</dbReference>
<feature type="transmembrane region" description="Helical" evidence="10">
    <location>
        <begin position="12"/>
        <end position="31"/>
    </location>
</feature>
<feature type="domain" description="Histidine kinase" evidence="11">
    <location>
        <begin position="234"/>
        <end position="436"/>
    </location>
</feature>
<dbReference type="Gene3D" id="3.30.565.10">
    <property type="entry name" value="Histidine kinase-like ATPase, C-terminal domain"/>
    <property type="match status" value="1"/>
</dbReference>
<dbReference type="PROSITE" id="PS50109">
    <property type="entry name" value="HIS_KIN"/>
    <property type="match status" value="1"/>
</dbReference>
<evidence type="ECO:0000256" key="9">
    <source>
        <dbReference type="ARBA" id="ARBA00023136"/>
    </source>
</evidence>
<dbReference type="AlphaFoldDB" id="A0A1H1SGC8"/>
<evidence type="ECO:0000256" key="1">
    <source>
        <dbReference type="ARBA" id="ARBA00000085"/>
    </source>
</evidence>
<organism evidence="12 13">
    <name type="scientific">Halopseudomonas xinjiangensis</name>
    <dbReference type="NCBI Taxonomy" id="487184"/>
    <lineage>
        <taxon>Bacteria</taxon>
        <taxon>Pseudomonadati</taxon>
        <taxon>Pseudomonadota</taxon>
        <taxon>Gammaproteobacteria</taxon>
        <taxon>Pseudomonadales</taxon>
        <taxon>Pseudomonadaceae</taxon>
        <taxon>Halopseudomonas</taxon>
    </lineage>
</organism>
<proteinExistence type="predicted"/>
<evidence type="ECO:0000259" key="11">
    <source>
        <dbReference type="PROSITE" id="PS50109"/>
    </source>
</evidence>
<dbReference type="GO" id="GO:0000160">
    <property type="term" value="P:phosphorelay signal transduction system"/>
    <property type="evidence" value="ECO:0007669"/>
    <property type="project" value="TreeGrafter"/>
</dbReference>
<dbReference type="InterPro" id="IPR036890">
    <property type="entry name" value="HATPase_C_sf"/>
</dbReference>
<evidence type="ECO:0000256" key="4">
    <source>
        <dbReference type="ARBA" id="ARBA00022553"/>
    </source>
</evidence>
<name>A0A1H1SGC8_9GAMM</name>
<keyword evidence="8 10" id="KW-1133">Transmembrane helix</keyword>
<evidence type="ECO:0000256" key="3">
    <source>
        <dbReference type="ARBA" id="ARBA00012438"/>
    </source>
</evidence>
<evidence type="ECO:0000256" key="2">
    <source>
        <dbReference type="ARBA" id="ARBA00004370"/>
    </source>
</evidence>
<evidence type="ECO:0000256" key="5">
    <source>
        <dbReference type="ARBA" id="ARBA00022679"/>
    </source>
</evidence>
<dbReference type="PANTHER" id="PTHR45436:SF5">
    <property type="entry name" value="SENSOR HISTIDINE KINASE TRCS"/>
    <property type="match status" value="1"/>
</dbReference>
<dbReference type="InterPro" id="IPR004358">
    <property type="entry name" value="Sig_transdc_His_kin-like_C"/>
</dbReference>
<evidence type="ECO:0000256" key="7">
    <source>
        <dbReference type="ARBA" id="ARBA00022777"/>
    </source>
</evidence>
<dbReference type="SUPFAM" id="SSF55874">
    <property type="entry name" value="ATPase domain of HSP90 chaperone/DNA topoisomerase II/histidine kinase"/>
    <property type="match status" value="1"/>
</dbReference>
<dbReference type="Gene3D" id="1.10.287.130">
    <property type="match status" value="1"/>
</dbReference>